<protein>
    <submittedName>
        <fullName evidence="2">Uncharacterized protein</fullName>
    </submittedName>
</protein>
<sequence>MSTDSRKNQPPLPTCTPPPSATFAPKEVAKSSPETLPKRPQIPCNCPRKDKCSLRCYARLPTLRGPPSAPISSGNQARLEKHVRDTFNHLHSIFLDTITPTSCFRKSPGSLSLSTSSADTTTNYNYTNNIYLMNPASPTLSPSVREAQKTLILKEARFILSRARSINQDLNSFSSNDPVTGKPQSVPLVDGFARSFVVLVTDHEFLLTFLAPHYNESWAAGGDGEGEGEDNLRKLMAEFVGEVTEAEKKLKRLIGVVSTLPMVPVEVKGQEGEGQEEKGVREGMGQLMLEGKENMKK</sequence>
<name>A0AAE0PL35_SORBR</name>
<feature type="compositionally biased region" description="Pro residues" evidence="1">
    <location>
        <begin position="10"/>
        <end position="20"/>
    </location>
</feature>
<dbReference type="EMBL" id="JAUTDP010000002">
    <property type="protein sequence ID" value="KAK3401832.1"/>
    <property type="molecule type" value="Genomic_DNA"/>
</dbReference>
<comment type="caution">
    <text evidence="2">The sequence shown here is derived from an EMBL/GenBank/DDBJ whole genome shotgun (WGS) entry which is preliminary data.</text>
</comment>
<evidence type="ECO:0000313" key="2">
    <source>
        <dbReference type="EMBL" id="KAK3401832.1"/>
    </source>
</evidence>
<organism evidence="2 3">
    <name type="scientific">Sordaria brevicollis</name>
    <dbReference type="NCBI Taxonomy" id="83679"/>
    <lineage>
        <taxon>Eukaryota</taxon>
        <taxon>Fungi</taxon>
        <taxon>Dikarya</taxon>
        <taxon>Ascomycota</taxon>
        <taxon>Pezizomycotina</taxon>
        <taxon>Sordariomycetes</taxon>
        <taxon>Sordariomycetidae</taxon>
        <taxon>Sordariales</taxon>
        <taxon>Sordariaceae</taxon>
        <taxon>Sordaria</taxon>
    </lineage>
</organism>
<dbReference type="Proteomes" id="UP001281003">
    <property type="component" value="Unassembled WGS sequence"/>
</dbReference>
<reference evidence="2" key="1">
    <citation type="journal article" date="2023" name="Mol. Phylogenet. Evol.">
        <title>Genome-scale phylogeny and comparative genomics of the fungal order Sordariales.</title>
        <authorList>
            <person name="Hensen N."/>
            <person name="Bonometti L."/>
            <person name="Westerberg I."/>
            <person name="Brannstrom I.O."/>
            <person name="Guillou S."/>
            <person name="Cros-Aarteil S."/>
            <person name="Calhoun S."/>
            <person name="Haridas S."/>
            <person name="Kuo A."/>
            <person name="Mondo S."/>
            <person name="Pangilinan J."/>
            <person name="Riley R."/>
            <person name="LaButti K."/>
            <person name="Andreopoulos B."/>
            <person name="Lipzen A."/>
            <person name="Chen C."/>
            <person name="Yan M."/>
            <person name="Daum C."/>
            <person name="Ng V."/>
            <person name="Clum A."/>
            <person name="Steindorff A."/>
            <person name="Ohm R.A."/>
            <person name="Martin F."/>
            <person name="Silar P."/>
            <person name="Natvig D.O."/>
            <person name="Lalanne C."/>
            <person name="Gautier V."/>
            <person name="Ament-Velasquez S.L."/>
            <person name="Kruys A."/>
            <person name="Hutchinson M.I."/>
            <person name="Powell A.J."/>
            <person name="Barry K."/>
            <person name="Miller A.N."/>
            <person name="Grigoriev I.V."/>
            <person name="Debuchy R."/>
            <person name="Gladieux P."/>
            <person name="Hiltunen Thoren M."/>
            <person name="Johannesson H."/>
        </authorList>
    </citation>
    <scope>NUCLEOTIDE SEQUENCE</scope>
    <source>
        <strain evidence="2">FGSC 1904</strain>
    </source>
</reference>
<feature type="region of interest" description="Disordered" evidence="1">
    <location>
        <begin position="269"/>
        <end position="297"/>
    </location>
</feature>
<accession>A0AAE0PL35</accession>
<dbReference type="AlphaFoldDB" id="A0AAE0PL35"/>
<feature type="compositionally biased region" description="Basic and acidic residues" evidence="1">
    <location>
        <begin position="269"/>
        <end position="281"/>
    </location>
</feature>
<proteinExistence type="predicted"/>
<evidence type="ECO:0000313" key="3">
    <source>
        <dbReference type="Proteomes" id="UP001281003"/>
    </source>
</evidence>
<reference evidence="2" key="2">
    <citation type="submission" date="2023-07" db="EMBL/GenBank/DDBJ databases">
        <authorList>
            <consortium name="Lawrence Berkeley National Laboratory"/>
            <person name="Haridas S."/>
            <person name="Hensen N."/>
            <person name="Bonometti L."/>
            <person name="Westerberg I."/>
            <person name="Brannstrom I.O."/>
            <person name="Guillou S."/>
            <person name="Cros-Aarteil S."/>
            <person name="Calhoun S."/>
            <person name="Kuo A."/>
            <person name="Mondo S."/>
            <person name="Pangilinan J."/>
            <person name="Riley R."/>
            <person name="LaButti K."/>
            <person name="Andreopoulos B."/>
            <person name="Lipzen A."/>
            <person name="Chen C."/>
            <person name="Yanf M."/>
            <person name="Daum C."/>
            <person name="Ng V."/>
            <person name="Clum A."/>
            <person name="Steindorff A."/>
            <person name="Ohm R."/>
            <person name="Martin F."/>
            <person name="Silar P."/>
            <person name="Natvig D."/>
            <person name="Lalanne C."/>
            <person name="Gautier V."/>
            <person name="Ament-velasquez S.L."/>
            <person name="Kruys A."/>
            <person name="Hutchinson M.I."/>
            <person name="Powell A.J."/>
            <person name="Barry K."/>
            <person name="Miller A.N."/>
            <person name="Grigoriev I.V."/>
            <person name="Debuchy R."/>
            <person name="Gladieux P."/>
            <person name="Thoren M.H."/>
            <person name="Johannesson H."/>
        </authorList>
    </citation>
    <scope>NUCLEOTIDE SEQUENCE</scope>
    <source>
        <strain evidence="2">FGSC 1904</strain>
    </source>
</reference>
<keyword evidence="3" id="KW-1185">Reference proteome</keyword>
<feature type="region of interest" description="Disordered" evidence="1">
    <location>
        <begin position="1"/>
        <end position="42"/>
    </location>
</feature>
<gene>
    <name evidence="2" type="ORF">B0T20DRAFT_346615</name>
</gene>
<evidence type="ECO:0000256" key="1">
    <source>
        <dbReference type="SAM" id="MobiDB-lite"/>
    </source>
</evidence>